<dbReference type="Proteomes" id="UP000636264">
    <property type="component" value="Unassembled WGS sequence"/>
</dbReference>
<organism evidence="1 2">
    <name type="scientific">Nitratireductor aestuarii</name>
    <dbReference type="NCBI Taxonomy" id="1735103"/>
    <lineage>
        <taxon>Bacteria</taxon>
        <taxon>Pseudomonadati</taxon>
        <taxon>Pseudomonadota</taxon>
        <taxon>Alphaproteobacteria</taxon>
        <taxon>Hyphomicrobiales</taxon>
        <taxon>Phyllobacteriaceae</taxon>
        <taxon>Nitratireductor</taxon>
    </lineage>
</organism>
<name>A0A916RCG7_9HYPH</name>
<dbReference type="RefSeq" id="WP_188719105.1">
    <property type="nucleotide sequence ID" value="NZ_BMIF01000001.1"/>
</dbReference>
<evidence type="ECO:0000313" key="2">
    <source>
        <dbReference type="Proteomes" id="UP000636264"/>
    </source>
</evidence>
<dbReference type="AlphaFoldDB" id="A0A916RCG7"/>
<gene>
    <name evidence="1" type="ORF">GCM10011385_02470</name>
</gene>
<evidence type="ECO:0000313" key="1">
    <source>
        <dbReference type="EMBL" id="GGA52644.1"/>
    </source>
</evidence>
<reference evidence="1" key="2">
    <citation type="submission" date="2020-09" db="EMBL/GenBank/DDBJ databases">
        <authorList>
            <person name="Sun Q."/>
            <person name="Zhou Y."/>
        </authorList>
    </citation>
    <scope>NUCLEOTIDE SEQUENCE</scope>
    <source>
        <strain evidence="1">CGMCC 1.15320</strain>
    </source>
</reference>
<sequence length="273" mass="30292">MHYSVGQLSPGGRSYGSYFAPSIPYLNILKQWRPDNFTDPQTLSTLDLKAPVSQPYRFIVHTATMADLVWRNGVFSSDVDCEIAGRDAMCASLISHLKPFTFREVGVILQVPHQNILCAFHRDINSNLQAGLPGTKVAGPAEARAKYQAYLNKVPPSKRTGMLKENVLKHASFLQTPEDVLNNTFQRHNEIIVVTRPGVNVHPGMPATSSIKVTGYFMIDNDASSGSDQVQSPRQPRTREEKDYFFRAYVVPLAIHHGVPALRIAGAASRIFD</sequence>
<proteinExistence type="predicted"/>
<accession>A0A916RCG7</accession>
<keyword evidence="2" id="KW-1185">Reference proteome</keyword>
<comment type="caution">
    <text evidence="1">The sequence shown here is derived from an EMBL/GenBank/DDBJ whole genome shotgun (WGS) entry which is preliminary data.</text>
</comment>
<dbReference type="EMBL" id="BMIF01000001">
    <property type="protein sequence ID" value="GGA52644.1"/>
    <property type="molecule type" value="Genomic_DNA"/>
</dbReference>
<protein>
    <submittedName>
        <fullName evidence="1">Uncharacterized protein</fullName>
    </submittedName>
</protein>
<reference evidence="1" key="1">
    <citation type="journal article" date="2014" name="Int. J. Syst. Evol. Microbiol.">
        <title>Complete genome sequence of Corynebacterium casei LMG S-19264T (=DSM 44701T), isolated from a smear-ripened cheese.</title>
        <authorList>
            <consortium name="US DOE Joint Genome Institute (JGI-PGF)"/>
            <person name="Walter F."/>
            <person name="Albersmeier A."/>
            <person name="Kalinowski J."/>
            <person name="Ruckert C."/>
        </authorList>
    </citation>
    <scope>NUCLEOTIDE SEQUENCE</scope>
    <source>
        <strain evidence="1">CGMCC 1.15320</strain>
    </source>
</reference>